<dbReference type="EMBL" id="AIMH01000018">
    <property type="protein sequence ID" value="EJF98082.1"/>
    <property type="molecule type" value="Genomic_DNA"/>
</dbReference>
<sequence length="35" mass="4013">MAERGEKEVYENCDHEVLSMKNAVVLLKLGWGLLH</sequence>
<proteinExistence type="predicted"/>
<gene>
    <name evidence="1" type="ORF">MEI_00942</name>
</gene>
<comment type="caution">
    <text evidence="1">The sequence shown here is derived from an EMBL/GenBank/DDBJ whole genome shotgun (WGS) entry which is preliminary data.</text>
</comment>
<evidence type="ECO:0008006" key="3">
    <source>
        <dbReference type="Google" id="ProtNLM"/>
    </source>
</evidence>
<dbReference type="Proteomes" id="UP000008948">
    <property type="component" value="Unassembled WGS sequence"/>
</dbReference>
<keyword evidence="2" id="KW-1185">Reference proteome</keyword>
<name>A0ABN0GQX7_BARVI</name>
<reference evidence="1 2" key="1">
    <citation type="submission" date="2012-03" db="EMBL/GenBank/DDBJ databases">
        <title>The Genome Sequence of Bartonella vinsonii subsp. arupensis str. Pm136co.</title>
        <authorList>
            <consortium name="The Broad Institute Genome Sequencing Platform"/>
            <consortium name="The Broad Institute Genome Sequencing Center for Infectious Disease"/>
            <person name="Feldgarden M."/>
            <person name="Kirby J."/>
            <person name="Kosoy M."/>
            <person name="Birtles R."/>
            <person name="Probert W.S."/>
            <person name="Chiaraviglio L."/>
            <person name="Young S.K."/>
            <person name="Zeng Q."/>
            <person name="Gargeya S."/>
            <person name="Fitzgerald M."/>
            <person name="Haas B."/>
            <person name="Abouelleil A."/>
            <person name="Alvarado L."/>
            <person name="Arachchi H.M."/>
            <person name="Berlin A."/>
            <person name="Chapman S.B."/>
            <person name="Gearin G."/>
            <person name="Goldberg J."/>
            <person name="Griggs A."/>
            <person name="Gujja S."/>
            <person name="Hansen M."/>
            <person name="Heiman D."/>
            <person name="Howarth C."/>
            <person name="Larimer J."/>
            <person name="Lui A."/>
            <person name="MacDonald P.J.P."/>
            <person name="McCowen C."/>
            <person name="Montmayeur A."/>
            <person name="Murphy C."/>
            <person name="Neiman D."/>
            <person name="Pearson M."/>
            <person name="Priest M."/>
            <person name="Roberts A."/>
            <person name="Saif S."/>
            <person name="Shea T."/>
            <person name="Sisk P."/>
            <person name="Stolte C."/>
            <person name="Sykes S."/>
            <person name="Wortman J."/>
            <person name="Nusbaum C."/>
            <person name="Birren B."/>
        </authorList>
    </citation>
    <scope>NUCLEOTIDE SEQUENCE [LARGE SCALE GENOMIC DNA]</scope>
    <source>
        <strain evidence="1 2">Pm136co</strain>
    </source>
</reference>
<protein>
    <recommendedName>
        <fullName evidence="3">Ornithine carbamoyltransferase</fullName>
    </recommendedName>
</protein>
<accession>A0ABN0GQX7</accession>
<evidence type="ECO:0000313" key="1">
    <source>
        <dbReference type="EMBL" id="EJF98082.1"/>
    </source>
</evidence>
<organism evidence="1 2">
    <name type="scientific">Bartonella vinsonii subsp. arupensis Pm136co</name>
    <dbReference type="NCBI Taxonomy" id="1094561"/>
    <lineage>
        <taxon>Bacteria</taxon>
        <taxon>Pseudomonadati</taxon>
        <taxon>Pseudomonadota</taxon>
        <taxon>Alphaproteobacteria</taxon>
        <taxon>Hyphomicrobiales</taxon>
        <taxon>Bartonellaceae</taxon>
        <taxon>Bartonella</taxon>
    </lineage>
</organism>
<evidence type="ECO:0000313" key="2">
    <source>
        <dbReference type="Proteomes" id="UP000008948"/>
    </source>
</evidence>